<dbReference type="PRINTS" id="PR00196">
    <property type="entry name" value="ANNEXIN"/>
</dbReference>
<dbReference type="AlphaFoldDB" id="A0A9Q0Q9E6"/>
<evidence type="ECO:0000256" key="4">
    <source>
        <dbReference type="ARBA" id="ARBA00023216"/>
    </source>
</evidence>
<dbReference type="GO" id="GO:0005737">
    <property type="term" value="C:cytoplasm"/>
    <property type="evidence" value="ECO:0007669"/>
    <property type="project" value="TreeGrafter"/>
</dbReference>
<gene>
    <name evidence="7" type="ORF">OIU74_013605</name>
</gene>
<dbReference type="GO" id="GO:0005886">
    <property type="term" value="C:plasma membrane"/>
    <property type="evidence" value="ECO:0007669"/>
    <property type="project" value="TreeGrafter"/>
</dbReference>
<dbReference type="PROSITE" id="PS51897">
    <property type="entry name" value="ANNEXIN_2"/>
    <property type="match status" value="1"/>
</dbReference>
<dbReference type="GO" id="GO:0009409">
    <property type="term" value="P:response to cold"/>
    <property type="evidence" value="ECO:0007669"/>
    <property type="project" value="TreeGrafter"/>
</dbReference>
<dbReference type="SUPFAM" id="SSF47874">
    <property type="entry name" value="Annexin"/>
    <property type="match status" value="1"/>
</dbReference>
<dbReference type="Pfam" id="PF00191">
    <property type="entry name" value="Annexin"/>
    <property type="match status" value="2"/>
</dbReference>
<dbReference type="PRINTS" id="PR01814">
    <property type="entry name" value="ANNEXINPLANT"/>
</dbReference>
<dbReference type="GO" id="GO:0005509">
    <property type="term" value="F:calcium ion binding"/>
    <property type="evidence" value="ECO:0007669"/>
    <property type="project" value="InterPro"/>
</dbReference>
<evidence type="ECO:0000256" key="5">
    <source>
        <dbReference type="ARBA" id="ARBA00023302"/>
    </source>
</evidence>
<evidence type="ECO:0000313" key="8">
    <source>
        <dbReference type="Proteomes" id="UP001151752"/>
    </source>
</evidence>
<feature type="binding site" evidence="6">
    <location>
        <position position="103"/>
    </location>
    <ligand>
        <name>Ca(2+)</name>
        <dbReference type="ChEBI" id="CHEBI:29108"/>
        <label>1</label>
    </ligand>
</feature>
<reference evidence="7" key="1">
    <citation type="submission" date="2022-11" db="EMBL/GenBank/DDBJ databases">
        <authorList>
            <person name="Hyden B.L."/>
            <person name="Feng K."/>
            <person name="Yates T."/>
            <person name="Jawdy S."/>
            <person name="Smart L.B."/>
            <person name="Muchero W."/>
        </authorList>
    </citation>
    <scope>NUCLEOTIDE SEQUENCE</scope>
    <source>
        <tissue evidence="7">Shoot tip</tissue>
    </source>
</reference>
<dbReference type="PANTHER" id="PTHR10502">
    <property type="entry name" value="ANNEXIN"/>
    <property type="match status" value="1"/>
</dbReference>
<organism evidence="7 8">
    <name type="scientific">Salix koriyanagi</name>
    <dbReference type="NCBI Taxonomy" id="2511006"/>
    <lineage>
        <taxon>Eukaryota</taxon>
        <taxon>Viridiplantae</taxon>
        <taxon>Streptophyta</taxon>
        <taxon>Embryophyta</taxon>
        <taxon>Tracheophyta</taxon>
        <taxon>Spermatophyta</taxon>
        <taxon>Magnoliopsida</taxon>
        <taxon>eudicotyledons</taxon>
        <taxon>Gunneridae</taxon>
        <taxon>Pentapetalae</taxon>
        <taxon>rosids</taxon>
        <taxon>fabids</taxon>
        <taxon>Malpighiales</taxon>
        <taxon>Salicaceae</taxon>
        <taxon>Saliceae</taxon>
        <taxon>Salix</taxon>
    </lineage>
</organism>
<protein>
    <submittedName>
        <fullName evidence="7">ANNEXIN</fullName>
    </submittedName>
</protein>
<dbReference type="Proteomes" id="UP001151752">
    <property type="component" value="Chromosome 1"/>
</dbReference>
<dbReference type="GO" id="GO:0009408">
    <property type="term" value="P:response to heat"/>
    <property type="evidence" value="ECO:0007669"/>
    <property type="project" value="TreeGrafter"/>
</dbReference>
<feature type="binding site" evidence="6">
    <location>
        <position position="101"/>
    </location>
    <ligand>
        <name>Ca(2+)</name>
        <dbReference type="ChEBI" id="CHEBI:29108"/>
        <label>1</label>
    </ligand>
</feature>
<dbReference type="PANTHER" id="PTHR10502:SF204">
    <property type="entry name" value="ANNEXIN"/>
    <property type="match status" value="1"/>
</dbReference>
<reference evidence="7" key="2">
    <citation type="journal article" date="2023" name="Int. J. Mol. Sci.">
        <title>De Novo Assembly and Annotation of 11 Diverse Shrub Willow (Salix) Genomes Reveals Novel Gene Organization in Sex-Linked Regions.</title>
        <authorList>
            <person name="Hyden B."/>
            <person name="Feng K."/>
            <person name="Yates T.B."/>
            <person name="Jawdy S."/>
            <person name="Cereghino C."/>
            <person name="Smart L.B."/>
            <person name="Muchero W."/>
        </authorList>
    </citation>
    <scope>NUCLEOTIDE SEQUENCE</scope>
    <source>
        <tissue evidence="7">Shoot tip</tissue>
    </source>
</reference>
<name>A0A9Q0Q9E6_9ROSI</name>
<dbReference type="InterPro" id="IPR018502">
    <property type="entry name" value="Annexin_repeat"/>
</dbReference>
<dbReference type="InterPro" id="IPR009118">
    <property type="entry name" value="AnnexinD_plant"/>
</dbReference>
<keyword evidence="8" id="KW-1185">Reference proteome</keyword>
<keyword evidence="4" id="KW-0041">Annexin</keyword>
<keyword evidence="5" id="KW-0111">Calcium/phospholipid-binding</keyword>
<comment type="caution">
    <text evidence="7">The sequence shown here is derived from an EMBL/GenBank/DDBJ whole genome shotgun (WGS) entry which is preliminary data.</text>
</comment>
<dbReference type="FunFam" id="1.10.220.10:FF:000009">
    <property type="entry name" value="Annexin"/>
    <property type="match status" value="1"/>
</dbReference>
<evidence type="ECO:0000256" key="2">
    <source>
        <dbReference type="ARBA" id="ARBA00022737"/>
    </source>
</evidence>
<proteinExistence type="predicted"/>
<dbReference type="InterPro" id="IPR037104">
    <property type="entry name" value="Annexin_sf"/>
</dbReference>
<evidence type="ECO:0000256" key="3">
    <source>
        <dbReference type="ARBA" id="ARBA00022837"/>
    </source>
</evidence>
<dbReference type="GO" id="GO:0005544">
    <property type="term" value="F:calcium-dependent phospholipid binding"/>
    <property type="evidence" value="ECO:0007669"/>
    <property type="project" value="UniProtKB-KW"/>
</dbReference>
<dbReference type="Gene3D" id="1.10.220.10">
    <property type="entry name" value="Annexin"/>
    <property type="match status" value="2"/>
</dbReference>
<dbReference type="InterPro" id="IPR001464">
    <property type="entry name" value="Annexin"/>
</dbReference>
<accession>A0A9Q0Q9E6</accession>
<sequence>MTAFRYEGDEINARLVDSEADILHDAIKDKEYNHEDFIRILTTRSRTQLMATFKRYRDDHGNSITRIHNEPAEEFKTILRTAIRCIYNHKKFYEKILRNSIRKFGTDEDALTRVIVTRAEKDLNDIKELISARKGGLNFVLLLAFQCFQSQFNSDLCSTFFL</sequence>
<evidence type="ECO:0000313" key="7">
    <source>
        <dbReference type="EMBL" id="KAJ6702475.1"/>
    </source>
</evidence>
<dbReference type="GO" id="GO:0009414">
    <property type="term" value="P:response to water deprivation"/>
    <property type="evidence" value="ECO:0007669"/>
    <property type="project" value="TreeGrafter"/>
</dbReference>
<evidence type="ECO:0000256" key="6">
    <source>
        <dbReference type="PIRSR" id="PIRSR609118-1"/>
    </source>
</evidence>
<feature type="binding site" evidence="6">
    <location>
        <position position="105"/>
    </location>
    <ligand>
        <name>Ca(2+)</name>
        <dbReference type="ChEBI" id="CHEBI:29108"/>
        <label>1</label>
    </ligand>
</feature>
<keyword evidence="2" id="KW-0677">Repeat</keyword>
<keyword evidence="3 6" id="KW-0106">Calcium</keyword>
<dbReference type="GO" id="GO:0009651">
    <property type="term" value="P:response to salt stress"/>
    <property type="evidence" value="ECO:0007669"/>
    <property type="project" value="TreeGrafter"/>
</dbReference>
<dbReference type="EMBL" id="JAPFFM010000016">
    <property type="protein sequence ID" value="KAJ6702475.1"/>
    <property type="molecule type" value="Genomic_DNA"/>
</dbReference>
<dbReference type="GO" id="GO:0001786">
    <property type="term" value="F:phosphatidylserine binding"/>
    <property type="evidence" value="ECO:0007669"/>
    <property type="project" value="TreeGrafter"/>
</dbReference>
<evidence type="ECO:0000256" key="1">
    <source>
        <dbReference type="ARBA" id="ARBA00022723"/>
    </source>
</evidence>
<keyword evidence="1 6" id="KW-0479">Metal-binding</keyword>